<organism evidence="2 3">
    <name type="scientific">Saguinus oedipus</name>
    <name type="common">Cotton-top tamarin</name>
    <name type="synonym">Oedipomidas oedipus</name>
    <dbReference type="NCBI Taxonomy" id="9490"/>
    <lineage>
        <taxon>Eukaryota</taxon>
        <taxon>Metazoa</taxon>
        <taxon>Chordata</taxon>
        <taxon>Craniata</taxon>
        <taxon>Vertebrata</taxon>
        <taxon>Euteleostomi</taxon>
        <taxon>Mammalia</taxon>
        <taxon>Eutheria</taxon>
        <taxon>Euarchontoglires</taxon>
        <taxon>Primates</taxon>
        <taxon>Haplorrhini</taxon>
        <taxon>Platyrrhini</taxon>
        <taxon>Cebidae</taxon>
        <taxon>Callitrichinae</taxon>
        <taxon>Saguinus</taxon>
    </lineage>
</organism>
<feature type="compositionally biased region" description="Polar residues" evidence="1">
    <location>
        <begin position="203"/>
        <end position="213"/>
    </location>
</feature>
<accession>A0ABQ9VBQ4</accession>
<evidence type="ECO:0000313" key="3">
    <source>
        <dbReference type="Proteomes" id="UP001266305"/>
    </source>
</evidence>
<proteinExistence type="predicted"/>
<dbReference type="SUPFAM" id="SSF51197">
    <property type="entry name" value="Clavaminate synthase-like"/>
    <property type="match status" value="1"/>
</dbReference>
<sequence>MYCSDTGWAAGSEKSDFEGWAFPFPGVLLIEDFVTQEEEAELVRLMDCDPWRLSQSGRRKQDYGPKVNIRKQKLKTEGFCSLPSFSREVVRRMGLYPGLGASGPSSSATWTTAPSAARPSTRTWTTRGCGGSGWSASTSCAHRAVHVSGGTREPAPLLRPLSRPRGRGRQRDIAQPPGAVPGGEVAVPLPRRSLLVLGGPRGTSGNTPPTADTSRPAASASLSGSCRPSSAPEGGSKSWARNSCGSPSSSRADPCEPPLWLQT</sequence>
<feature type="compositionally biased region" description="Low complexity" evidence="1">
    <location>
        <begin position="152"/>
        <end position="161"/>
    </location>
</feature>
<protein>
    <submittedName>
        <fullName evidence="2">Uncharacterized protein</fullName>
    </submittedName>
</protein>
<evidence type="ECO:0000256" key="1">
    <source>
        <dbReference type="SAM" id="MobiDB-lite"/>
    </source>
</evidence>
<dbReference type="PANTHER" id="PTHR12463">
    <property type="entry name" value="OXYGENASE-RELATED"/>
    <property type="match status" value="1"/>
</dbReference>
<dbReference type="EMBL" id="JASSZA010000007">
    <property type="protein sequence ID" value="KAK2106696.1"/>
    <property type="molecule type" value="Genomic_DNA"/>
</dbReference>
<dbReference type="Proteomes" id="UP001266305">
    <property type="component" value="Unassembled WGS sequence"/>
</dbReference>
<comment type="caution">
    <text evidence="2">The sequence shown here is derived from an EMBL/GenBank/DDBJ whole genome shotgun (WGS) entry which is preliminary data.</text>
</comment>
<feature type="compositionally biased region" description="Polar residues" evidence="1">
    <location>
        <begin position="239"/>
        <end position="251"/>
    </location>
</feature>
<feature type="region of interest" description="Disordered" evidence="1">
    <location>
        <begin position="101"/>
        <end position="263"/>
    </location>
</feature>
<name>A0ABQ9VBQ4_SAGOE</name>
<evidence type="ECO:0000313" key="2">
    <source>
        <dbReference type="EMBL" id="KAK2106696.1"/>
    </source>
</evidence>
<dbReference type="InterPro" id="IPR032857">
    <property type="entry name" value="ALKBH4"/>
</dbReference>
<feature type="compositionally biased region" description="Low complexity" evidence="1">
    <location>
        <begin position="101"/>
        <end position="123"/>
    </location>
</feature>
<gene>
    <name evidence="2" type="ORF">P7K49_016210</name>
</gene>
<keyword evidence="3" id="KW-1185">Reference proteome</keyword>
<reference evidence="2 3" key="1">
    <citation type="submission" date="2023-05" db="EMBL/GenBank/DDBJ databases">
        <title>B98-5 Cell Line De Novo Hybrid Assembly: An Optical Mapping Approach.</title>
        <authorList>
            <person name="Kananen K."/>
            <person name="Auerbach J.A."/>
            <person name="Kautto E."/>
            <person name="Blachly J.S."/>
        </authorList>
    </citation>
    <scope>NUCLEOTIDE SEQUENCE [LARGE SCALE GENOMIC DNA]</scope>
    <source>
        <strain evidence="2">B95-8</strain>
        <tissue evidence="2">Cell line</tissue>
    </source>
</reference>
<dbReference type="PANTHER" id="PTHR12463:SF0">
    <property type="entry name" value="ALPHA-KETOGLUTARATE-DEPENDENT DIOXYGENASE ALKB HOMOLOG 4"/>
    <property type="match status" value="1"/>
</dbReference>